<name>A0ABV6G241_9GAMM</name>
<dbReference type="InterPro" id="IPR052552">
    <property type="entry name" value="YeaO-like"/>
</dbReference>
<keyword evidence="2" id="KW-1185">Reference proteome</keyword>
<accession>A0ABV6G241</accession>
<dbReference type="EMBL" id="JBHLVX010000022">
    <property type="protein sequence ID" value="MFC0267644.1"/>
    <property type="molecule type" value="Genomic_DNA"/>
</dbReference>
<sequence>MLIGDVHLKRVYQGSSDHDGARWLVDPVWPRGKREEDLALEKWYRAVSPSSRLRRAWRGGEIDQATFERRYRQELTAGDIEPLLARARQQRLTLISAERNLNESHLPILREVILEALRESDALEA</sequence>
<dbReference type="Proteomes" id="UP001589814">
    <property type="component" value="Unassembled WGS sequence"/>
</dbReference>
<organism evidence="1 2">
    <name type="scientific">Kushneria aurantia</name>
    <dbReference type="NCBI Taxonomy" id="504092"/>
    <lineage>
        <taxon>Bacteria</taxon>
        <taxon>Pseudomonadati</taxon>
        <taxon>Pseudomonadota</taxon>
        <taxon>Gammaproteobacteria</taxon>
        <taxon>Oceanospirillales</taxon>
        <taxon>Halomonadaceae</taxon>
        <taxon>Kushneria</taxon>
    </lineage>
</organism>
<protein>
    <submittedName>
        <fullName evidence="1">DUF488 domain-containing protein</fullName>
    </submittedName>
</protein>
<reference evidence="1 2" key="1">
    <citation type="submission" date="2024-09" db="EMBL/GenBank/DDBJ databases">
        <authorList>
            <person name="Sun Q."/>
            <person name="Mori K."/>
        </authorList>
    </citation>
    <scope>NUCLEOTIDE SEQUENCE [LARGE SCALE GENOMIC DNA]</scope>
    <source>
        <strain evidence="1 2">CCM 7415</strain>
    </source>
</reference>
<comment type="caution">
    <text evidence="1">The sequence shown here is derived from an EMBL/GenBank/DDBJ whole genome shotgun (WGS) entry which is preliminary data.</text>
</comment>
<gene>
    <name evidence="1" type="ORF">ACFFHW_06485</name>
</gene>
<dbReference type="Pfam" id="PF22752">
    <property type="entry name" value="DUF488-N3i"/>
    <property type="match status" value="1"/>
</dbReference>
<dbReference type="PANTHER" id="PTHR36849:SF1">
    <property type="entry name" value="CYTOPLASMIC PROTEIN"/>
    <property type="match status" value="1"/>
</dbReference>
<dbReference type="RefSeq" id="WP_033195432.1">
    <property type="nucleotide sequence ID" value="NZ_JBHLVX010000022.1"/>
</dbReference>
<proteinExistence type="predicted"/>
<dbReference type="PANTHER" id="PTHR36849">
    <property type="entry name" value="CYTOPLASMIC PROTEIN-RELATED"/>
    <property type="match status" value="1"/>
</dbReference>
<evidence type="ECO:0000313" key="2">
    <source>
        <dbReference type="Proteomes" id="UP001589814"/>
    </source>
</evidence>
<evidence type="ECO:0000313" key="1">
    <source>
        <dbReference type="EMBL" id="MFC0267644.1"/>
    </source>
</evidence>